<dbReference type="PANTHER" id="PTHR33204:SF37">
    <property type="entry name" value="HTH-TYPE TRANSCRIPTIONAL REGULATOR YODB"/>
    <property type="match status" value="1"/>
</dbReference>
<sequence>MSQEFPFNIYAKDCPSRVFFERLSDKWSMLIIGLLVQETKRFNQLKREVEGISQKVLSQKLKQLERDGLVHREVQATVPVTVKYSLTPLGVSFTGIIDEMKVWAEGNVMQMLEAQREYDLANA</sequence>
<proteinExistence type="predicted"/>
<organism evidence="5 6">
    <name type="scientific">Marinomonas communis</name>
    <dbReference type="NCBI Taxonomy" id="28254"/>
    <lineage>
        <taxon>Bacteria</taxon>
        <taxon>Pseudomonadati</taxon>
        <taxon>Pseudomonadota</taxon>
        <taxon>Gammaproteobacteria</taxon>
        <taxon>Oceanospirillales</taxon>
        <taxon>Oceanospirillaceae</taxon>
        <taxon>Marinomonas</taxon>
    </lineage>
</organism>
<dbReference type="GO" id="GO:0006355">
    <property type="term" value="P:regulation of DNA-templated transcription"/>
    <property type="evidence" value="ECO:0007669"/>
    <property type="project" value="UniProtKB-ARBA"/>
</dbReference>
<dbReference type="InterPro" id="IPR036388">
    <property type="entry name" value="WH-like_DNA-bd_sf"/>
</dbReference>
<dbReference type="OrthoDB" id="9807069at2"/>
<dbReference type="Proteomes" id="UP000295729">
    <property type="component" value="Unassembled WGS sequence"/>
</dbReference>
<dbReference type="AlphaFoldDB" id="A0A4V3DGN2"/>
<evidence type="ECO:0000256" key="3">
    <source>
        <dbReference type="ARBA" id="ARBA00023163"/>
    </source>
</evidence>
<dbReference type="PROSITE" id="PS51118">
    <property type="entry name" value="HTH_HXLR"/>
    <property type="match status" value="1"/>
</dbReference>
<dbReference type="PANTHER" id="PTHR33204">
    <property type="entry name" value="TRANSCRIPTIONAL REGULATOR, MARR FAMILY"/>
    <property type="match status" value="1"/>
</dbReference>
<gene>
    <name evidence="5" type="ORF">C8D85_0250</name>
</gene>
<accession>A0A4V3DGN2</accession>
<dbReference type="Pfam" id="PF01638">
    <property type="entry name" value="HxlR"/>
    <property type="match status" value="1"/>
</dbReference>
<dbReference type="GO" id="GO:0003677">
    <property type="term" value="F:DNA binding"/>
    <property type="evidence" value="ECO:0007669"/>
    <property type="project" value="UniProtKB-KW"/>
</dbReference>
<evidence type="ECO:0000313" key="6">
    <source>
        <dbReference type="Proteomes" id="UP000295729"/>
    </source>
</evidence>
<keyword evidence="6" id="KW-1185">Reference proteome</keyword>
<dbReference type="InterPro" id="IPR036390">
    <property type="entry name" value="WH_DNA-bd_sf"/>
</dbReference>
<evidence type="ECO:0000259" key="4">
    <source>
        <dbReference type="PROSITE" id="PS51118"/>
    </source>
</evidence>
<keyword evidence="1" id="KW-0805">Transcription regulation</keyword>
<feature type="domain" description="HTH hxlR-type" evidence="4">
    <location>
        <begin position="14"/>
        <end position="112"/>
    </location>
</feature>
<keyword evidence="2" id="KW-0238">DNA-binding</keyword>
<evidence type="ECO:0000256" key="1">
    <source>
        <dbReference type="ARBA" id="ARBA00023015"/>
    </source>
</evidence>
<keyword evidence="3" id="KW-0804">Transcription</keyword>
<dbReference type="InterPro" id="IPR002577">
    <property type="entry name" value="HTH_HxlR"/>
</dbReference>
<dbReference type="CDD" id="cd00090">
    <property type="entry name" value="HTH_ARSR"/>
    <property type="match status" value="1"/>
</dbReference>
<dbReference type="Gene3D" id="1.10.10.10">
    <property type="entry name" value="Winged helix-like DNA-binding domain superfamily/Winged helix DNA-binding domain"/>
    <property type="match status" value="1"/>
</dbReference>
<name>A0A4V3DGN2_9GAMM</name>
<dbReference type="SUPFAM" id="SSF46785">
    <property type="entry name" value="Winged helix' DNA-binding domain"/>
    <property type="match status" value="1"/>
</dbReference>
<dbReference type="RefSeq" id="WP_133559543.1">
    <property type="nucleotide sequence ID" value="NZ_SNZA01000001.1"/>
</dbReference>
<comment type="caution">
    <text evidence="5">The sequence shown here is derived from an EMBL/GenBank/DDBJ whole genome shotgun (WGS) entry which is preliminary data.</text>
</comment>
<reference evidence="5 6" key="1">
    <citation type="submission" date="2019-03" db="EMBL/GenBank/DDBJ databases">
        <title>Genomic Encyclopedia of Type Strains, Phase IV (KMG-IV): sequencing the most valuable type-strain genomes for metagenomic binning, comparative biology and taxonomic classification.</title>
        <authorList>
            <person name="Goeker M."/>
        </authorList>
    </citation>
    <scope>NUCLEOTIDE SEQUENCE [LARGE SCALE GENOMIC DNA]</scope>
    <source>
        <strain evidence="5 6">DSM 5604</strain>
    </source>
</reference>
<dbReference type="EMBL" id="SNZA01000001">
    <property type="protein sequence ID" value="TDR14901.1"/>
    <property type="molecule type" value="Genomic_DNA"/>
</dbReference>
<dbReference type="InterPro" id="IPR011991">
    <property type="entry name" value="ArsR-like_HTH"/>
</dbReference>
<protein>
    <submittedName>
        <fullName evidence="5">HxlR family transcriptional regulator</fullName>
    </submittedName>
</protein>
<evidence type="ECO:0000313" key="5">
    <source>
        <dbReference type="EMBL" id="TDR14901.1"/>
    </source>
</evidence>
<evidence type="ECO:0000256" key="2">
    <source>
        <dbReference type="ARBA" id="ARBA00023125"/>
    </source>
</evidence>